<evidence type="ECO:0000313" key="1">
    <source>
        <dbReference type="Proteomes" id="UP000887577"/>
    </source>
</evidence>
<protein>
    <submittedName>
        <fullName evidence="2">Uncharacterized protein</fullName>
    </submittedName>
</protein>
<dbReference type="PANTHER" id="PTHR47331">
    <property type="entry name" value="PHD-TYPE DOMAIN-CONTAINING PROTEIN"/>
    <property type="match status" value="1"/>
</dbReference>
<dbReference type="PANTHER" id="PTHR47331:SF1">
    <property type="entry name" value="GAG-LIKE PROTEIN"/>
    <property type="match status" value="1"/>
</dbReference>
<proteinExistence type="predicted"/>
<reference evidence="2" key="1">
    <citation type="submission" date="2022-11" db="UniProtKB">
        <authorList>
            <consortium name="WormBaseParasite"/>
        </authorList>
    </citation>
    <scope>IDENTIFICATION</scope>
</reference>
<organism evidence="1 2">
    <name type="scientific">Panagrolaimus superbus</name>
    <dbReference type="NCBI Taxonomy" id="310955"/>
    <lineage>
        <taxon>Eukaryota</taxon>
        <taxon>Metazoa</taxon>
        <taxon>Ecdysozoa</taxon>
        <taxon>Nematoda</taxon>
        <taxon>Chromadorea</taxon>
        <taxon>Rhabditida</taxon>
        <taxon>Tylenchina</taxon>
        <taxon>Panagrolaimomorpha</taxon>
        <taxon>Panagrolaimoidea</taxon>
        <taxon>Panagrolaimidae</taxon>
        <taxon>Panagrolaimus</taxon>
    </lineage>
</organism>
<dbReference type="Proteomes" id="UP000887577">
    <property type="component" value="Unplaced"/>
</dbReference>
<dbReference type="WBParaSite" id="PSU_v2.g13872.t1">
    <property type="protein sequence ID" value="PSU_v2.g13872.t1"/>
    <property type="gene ID" value="PSU_v2.g13872"/>
</dbReference>
<keyword evidence="1" id="KW-1185">Reference proteome</keyword>
<evidence type="ECO:0000313" key="2">
    <source>
        <dbReference type="WBParaSite" id="PSU_v2.g13872.t1"/>
    </source>
</evidence>
<accession>A0A914Y521</accession>
<dbReference type="AlphaFoldDB" id="A0A914Y521"/>
<sequence length="318" mass="36853">MPYLTHEVQTVEIQNQKPIFTRVKPQLLIGQDYFWEMVIGNPKQLDNGFFELETIFGPLLCGKREKTAAEQFESSVNTIQTSEIKEFDISQFWSLEGIGITEDVTSTDDQKAKEHFKKTVTRAEDGRYIVRFPVKDTLQDLHNNYHLSFKRLQQTFHRLKKIQDVTLLPKYNKIFLDQLEKMMIEEVSESTPTGPYVHYLPHHPVITPDKATTKLRIVYDGSAKTPNGKCLNDYLLRGPVLLPDLCGTLLRFRTPKLSSQVTSKKHSYKWNFILMIVILPAFYGSKIYQNHLQLIMCKPSDLHVFPLESSAVQAYCHR</sequence>
<name>A0A914Y521_9BILA</name>